<evidence type="ECO:0000313" key="3">
    <source>
        <dbReference type="Proteomes" id="UP000607796"/>
    </source>
</evidence>
<dbReference type="EMBL" id="JADFFK010000016">
    <property type="protein sequence ID" value="MBE9639012.1"/>
    <property type="molecule type" value="Genomic_DNA"/>
</dbReference>
<dbReference type="Gene3D" id="3.40.50.80">
    <property type="entry name" value="Nucleotide-binding domain of ferredoxin-NADP reductase (FNR) module"/>
    <property type="match status" value="1"/>
</dbReference>
<dbReference type="Gene3D" id="2.40.30.10">
    <property type="entry name" value="Translation factors"/>
    <property type="match status" value="1"/>
</dbReference>
<dbReference type="InterPro" id="IPR001433">
    <property type="entry name" value="OxRdtase_FAD/NAD-bd"/>
</dbReference>
<dbReference type="SUPFAM" id="SSF52343">
    <property type="entry name" value="Ferredoxin reductase-like, C-terminal NADP-linked domain"/>
    <property type="match status" value="1"/>
</dbReference>
<dbReference type="CDD" id="cd06196">
    <property type="entry name" value="FNR_like_1"/>
    <property type="match status" value="1"/>
</dbReference>
<dbReference type="InterPro" id="IPR017927">
    <property type="entry name" value="FAD-bd_FR_type"/>
</dbReference>
<evidence type="ECO:0000313" key="2">
    <source>
        <dbReference type="EMBL" id="MBE9639012.1"/>
    </source>
</evidence>
<dbReference type="PANTHER" id="PTHR47354:SF5">
    <property type="entry name" value="PROTEIN RFBI"/>
    <property type="match status" value="1"/>
</dbReference>
<dbReference type="PANTHER" id="PTHR47354">
    <property type="entry name" value="NADH OXIDOREDUCTASE HCR"/>
    <property type="match status" value="1"/>
</dbReference>
<proteinExistence type="predicted"/>
<sequence>MSRKLTLQSIEPLTHDVHHLVFDRPEGLDFVPGQAVDMALDRDGWREERRPFTFTSLPEETRLEFVIKSYPESAEGHDGVTARIGRLQPGDSVLVEEPWGAIEDKGDGVFIAGGAGVTPFIAILRNKLAQRGTLEGNTLVFSNKTEADILLRESFEQMPGLRTVFVVTDEEDSPRHRERIDGELLAQVVVPERDLCYICGPDAMLDDMSQALRDIGVADARIVTEEFD</sequence>
<dbReference type="PRINTS" id="PR00410">
    <property type="entry name" value="PHEHYDRXLASE"/>
</dbReference>
<dbReference type="RefSeq" id="WP_194136310.1">
    <property type="nucleotide sequence ID" value="NZ_JADFFK010000016.1"/>
</dbReference>
<dbReference type="InterPro" id="IPR050415">
    <property type="entry name" value="MRET"/>
</dbReference>
<feature type="domain" description="FAD-binding FR-type" evidence="1">
    <location>
        <begin position="1"/>
        <end position="105"/>
    </location>
</feature>
<accession>A0ABR9X652</accession>
<dbReference type="InterPro" id="IPR017938">
    <property type="entry name" value="Riboflavin_synthase-like_b-brl"/>
</dbReference>
<evidence type="ECO:0000259" key="1">
    <source>
        <dbReference type="PROSITE" id="PS51384"/>
    </source>
</evidence>
<comment type="caution">
    <text evidence="2">The sequence shown here is derived from an EMBL/GenBank/DDBJ whole genome shotgun (WGS) entry which is preliminary data.</text>
</comment>
<dbReference type="InterPro" id="IPR008333">
    <property type="entry name" value="Cbr1-like_FAD-bd_dom"/>
</dbReference>
<protein>
    <submittedName>
        <fullName evidence="2">Flavodoxin reductase</fullName>
    </submittedName>
</protein>
<dbReference type="Pfam" id="PF00970">
    <property type="entry name" value="FAD_binding_6"/>
    <property type="match status" value="1"/>
</dbReference>
<dbReference type="SUPFAM" id="SSF63380">
    <property type="entry name" value="Riboflavin synthase domain-like"/>
    <property type="match status" value="1"/>
</dbReference>
<dbReference type="Proteomes" id="UP000607796">
    <property type="component" value="Unassembled WGS sequence"/>
</dbReference>
<keyword evidence="3" id="KW-1185">Reference proteome</keyword>
<gene>
    <name evidence="2" type="ORF">IQ782_19335</name>
</gene>
<reference evidence="2 3" key="1">
    <citation type="journal article" date="2021" name="Int. J. Syst. Evol. Microbiol.">
        <title>Salipiger mangrovisoli sp. nov., isolated from mangrove soil and the proposal for the reclassification of Paraphaeobacter pallidus as Salipiger pallidus comb. nov.</title>
        <authorList>
            <person name="Du J."/>
            <person name="Liu Y."/>
            <person name="Pei T."/>
            <person name="Deng M.R."/>
            <person name="Zhu H."/>
        </authorList>
    </citation>
    <scope>NUCLEOTIDE SEQUENCE [LARGE SCALE GENOMIC DNA]</scope>
    <source>
        <strain evidence="2 3">6D45A</strain>
    </source>
</reference>
<organism evidence="2 3">
    <name type="scientific">Salipiger mangrovisoli</name>
    <dbReference type="NCBI Taxonomy" id="2865933"/>
    <lineage>
        <taxon>Bacteria</taxon>
        <taxon>Pseudomonadati</taxon>
        <taxon>Pseudomonadota</taxon>
        <taxon>Alphaproteobacteria</taxon>
        <taxon>Rhodobacterales</taxon>
        <taxon>Roseobacteraceae</taxon>
        <taxon>Salipiger</taxon>
    </lineage>
</organism>
<name>A0ABR9X652_9RHOB</name>
<dbReference type="Pfam" id="PF00175">
    <property type="entry name" value="NAD_binding_1"/>
    <property type="match status" value="1"/>
</dbReference>
<dbReference type="InterPro" id="IPR039261">
    <property type="entry name" value="FNR_nucleotide-bd"/>
</dbReference>
<dbReference type="PROSITE" id="PS51384">
    <property type="entry name" value="FAD_FR"/>
    <property type="match status" value="1"/>
</dbReference>